<protein>
    <recommendedName>
        <fullName evidence="10">Fluoride-specific ion channel FluC</fullName>
    </recommendedName>
</protein>
<reference evidence="12" key="1">
    <citation type="journal article" date="2019" name="Int. J. Syst. Evol. Microbiol.">
        <title>The Global Catalogue of Microorganisms (GCM) 10K type strain sequencing project: providing services to taxonomists for standard genome sequencing and annotation.</title>
        <authorList>
            <consortium name="The Broad Institute Genomics Platform"/>
            <consortium name="The Broad Institute Genome Sequencing Center for Infectious Disease"/>
            <person name="Wu L."/>
            <person name="Ma J."/>
        </authorList>
    </citation>
    <scope>NUCLEOTIDE SEQUENCE [LARGE SCALE GENOMIC DNA]</scope>
    <source>
        <strain evidence="12">KACC 12634</strain>
    </source>
</reference>
<sequence>MPGSPPAPPPDPRGRAPRAATLRDALRTVPPVVLGAVALGGVIGSLARYGLLVAFPPVPGRFDTATFLANAVGGLLIGALMVVVTEVAPDRRLLRPFLGVGVLGGFTTFSTFIVGVGRAVDAGAALLAVVYAFATVAAALTAAAVGMWATRRVIARRRR</sequence>
<gene>
    <name evidence="10" type="primary">fluC</name>
    <name evidence="10" type="synonym">crcB</name>
    <name evidence="11" type="ORF">ACFQS3_21445</name>
</gene>
<comment type="caution">
    <text evidence="11">The sequence shown here is derived from an EMBL/GenBank/DDBJ whole genome shotgun (WGS) entry which is preliminary data.</text>
</comment>
<feature type="transmembrane region" description="Helical" evidence="10">
    <location>
        <begin position="67"/>
        <end position="85"/>
    </location>
</feature>
<dbReference type="EMBL" id="JBHSYS010000004">
    <property type="protein sequence ID" value="MFC6959762.1"/>
    <property type="molecule type" value="Genomic_DNA"/>
</dbReference>
<evidence type="ECO:0000256" key="5">
    <source>
        <dbReference type="ARBA" id="ARBA00023136"/>
    </source>
</evidence>
<feature type="binding site" evidence="10">
    <location>
        <position position="104"/>
    </location>
    <ligand>
        <name>Na(+)</name>
        <dbReference type="ChEBI" id="CHEBI:29101"/>
        <note>structural</note>
    </ligand>
</feature>
<feature type="transmembrane region" description="Helical" evidence="10">
    <location>
        <begin position="32"/>
        <end position="55"/>
    </location>
</feature>
<evidence type="ECO:0000256" key="6">
    <source>
        <dbReference type="ARBA" id="ARBA00023303"/>
    </source>
</evidence>
<comment type="activity regulation">
    <text evidence="10">Na(+) is not transported, but it plays an essential structural role and its presence is essential for fluoride channel function.</text>
</comment>
<accession>A0ABW2DF74</accession>
<keyword evidence="10" id="KW-0915">Sodium</keyword>
<evidence type="ECO:0000256" key="4">
    <source>
        <dbReference type="ARBA" id="ARBA00022989"/>
    </source>
</evidence>
<evidence type="ECO:0000256" key="8">
    <source>
        <dbReference type="ARBA" id="ARBA00035585"/>
    </source>
</evidence>
<dbReference type="PANTHER" id="PTHR28259:SF1">
    <property type="entry name" value="FLUORIDE EXPORT PROTEIN 1-RELATED"/>
    <property type="match status" value="1"/>
</dbReference>
<name>A0ABW2DF74_9ACTN</name>
<evidence type="ECO:0000256" key="3">
    <source>
        <dbReference type="ARBA" id="ARBA00022692"/>
    </source>
</evidence>
<dbReference type="RefSeq" id="WP_382345932.1">
    <property type="nucleotide sequence ID" value="NZ_JBHMBP010000001.1"/>
</dbReference>
<comment type="subcellular location">
    <subcellularLocation>
        <location evidence="1 10">Cell membrane</location>
        <topology evidence="1 10">Multi-pass membrane protein</topology>
    </subcellularLocation>
</comment>
<dbReference type="Pfam" id="PF02537">
    <property type="entry name" value="CRCB"/>
    <property type="match status" value="1"/>
</dbReference>
<comment type="function">
    <text evidence="9 10">Fluoride-specific ion channel. Important for reducing fluoride concentration in the cell, thus reducing its toxicity.</text>
</comment>
<keyword evidence="10" id="KW-0813">Transport</keyword>
<evidence type="ECO:0000313" key="11">
    <source>
        <dbReference type="EMBL" id="MFC6959762.1"/>
    </source>
</evidence>
<keyword evidence="10" id="KW-0479">Metal-binding</keyword>
<keyword evidence="3 10" id="KW-0812">Transmembrane</keyword>
<evidence type="ECO:0000256" key="1">
    <source>
        <dbReference type="ARBA" id="ARBA00004651"/>
    </source>
</evidence>
<evidence type="ECO:0000313" key="12">
    <source>
        <dbReference type="Proteomes" id="UP001596470"/>
    </source>
</evidence>
<keyword evidence="4 10" id="KW-1133">Transmembrane helix</keyword>
<proteinExistence type="inferred from homology"/>
<keyword evidence="5 10" id="KW-0472">Membrane</keyword>
<feature type="transmembrane region" description="Helical" evidence="10">
    <location>
        <begin position="97"/>
        <end position="116"/>
    </location>
</feature>
<dbReference type="PANTHER" id="PTHR28259">
    <property type="entry name" value="FLUORIDE EXPORT PROTEIN 1-RELATED"/>
    <property type="match status" value="1"/>
</dbReference>
<dbReference type="Proteomes" id="UP001596470">
    <property type="component" value="Unassembled WGS sequence"/>
</dbReference>
<organism evidence="11 12">
    <name type="scientific">Glycomyces mayteni</name>
    <dbReference type="NCBI Taxonomy" id="543887"/>
    <lineage>
        <taxon>Bacteria</taxon>
        <taxon>Bacillati</taxon>
        <taxon>Actinomycetota</taxon>
        <taxon>Actinomycetes</taxon>
        <taxon>Glycomycetales</taxon>
        <taxon>Glycomycetaceae</taxon>
        <taxon>Glycomyces</taxon>
    </lineage>
</organism>
<dbReference type="HAMAP" id="MF_00454">
    <property type="entry name" value="FluC"/>
    <property type="match status" value="1"/>
</dbReference>
<comment type="catalytic activity">
    <reaction evidence="8">
        <text>fluoride(in) = fluoride(out)</text>
        <dbReference type="Rhea" id="RHEA:76159"/>
        <dbReference type="ChEBI" id="CHEBI:17051"/>
    </reaction>
    <physiologicalReaction direction="left-to-right" evidence="8">
        <dbReference type="Rhea" id="RHEA:76160"/>
    </physiologicalReaction>
</comment>
<dbReference type="InterPro" id="IPR003691">
    <property type="entry name" value="FluC"/>
</dbReference>
<keyword evidence="12" id="KW-1185">Reference proteome</keyword>
<feature type="transmembrane region" description="Helical" evidence="10">
    <location>
        <begin position="122"/>
        <end position="149"/>
    </location>
</feature>
<feature type="binding site" evidence="10">
    <location>
        <position position="107"/>
    </location>
    <ligand>
        <name>Na(+)</name>
        <dbReference type="ChEBI" id="CHEBI:29101"/>
        <note>structural</note>
    </ligand>
</feature>
<comment type="similarity">
    <text evidence="7 10">Belongs to the fluoride channel Fluc/FEX (TC 1.A.43) family.</text>
</comment>
<evidence type="ECO:0000256" key="10">
    <source>
        <dbReference type="HAMAP-Rule" id="MF_00454"/>
    </source>
</evidence>
<keyword evidence="10" id="KW-0406">Ion transport</keyword>
<evidence type="ECO:0000256" key="7">
    <source>
        <dbReference type="ARBA" id="ARBA00035120"/>
    </source>
</evidence>
<evidence type="ECO:0000256" key="2">
    <source>
        <dbReference type="ARBA" id="ARBA00022475"/>
    </source>
</evidence>
<keyword evidence="6 10" id="KW-0407">Ion channel</keyword>
<evidence type="ECO:0000256" key="9">
    <source>
        <dbReference type="ARBA" id="ARBA00049940"/>
    </source>
</evidence>
<keyword evidence="2 10" id="KW-1003">Cell membrane</keyword>